<sequence length="541" mass="55036">MTLPPQAIAPSTAISGQGGAASGGATAGGAGGNPPAQVTAAQQVATAIAKLPVESLLQASVQSRSGNELTLLTTLGQVSIKLPTPLPANLGDLLWVRVMPQGTPGQTAQGGNDPASTLRLQVLPQTLTPGATGTGGTASINSSPLIPGQTFAAVTTSNLTLPNGSQLPAGSQTQVIFVGQGAVSAGKAAQIANMVPSAGTSPAITTGGTLATPQTIAAGGTATPGGTTAAGTSTPLVLTGTVLPPDSPEARMLPNGFTALRTQAGVVGIKLPIPAPAGATLSFSLDANAAAGRGAQPAAMTEAELIARGQNAALSRDWGSLQQAITALGQHDPGAAAALMNNIPQAGPKLTATMMFFFAAMNGPGGSARGWMGDRAGNSLSALEGRGGSDVLKKLEGDFAALRGMTADERPDGWRVMPMPFQMGERIEQVRLAWRHGDDENEKGEKEDPGTRFLLDLSFTEVGHTQLDGLVKGENSKFDLIVRTENPLQSENRDDIRGIFREALQISGYQGHLVFQDGSRFVEIAPSANEFGHGSHHGIEA</sequence>
<evidence type="ECO:0000313" key="2">
    <source>
        <dbReference type="EMBL" id="OSQ43750.1"/>
    </source>
</evidence>
<dbReference type="Proteomes" id="UP000193396">
    <property type="component" value="Unassembled WGS sequence"/>
</dbReference>
<feature type="region of interest" description="Disordered" evidence="1">
    <location>
        <begin position="1"/>
        <end position="36"/>
    </location>
</feature>
<name>A0A1Y2L6R5_9PROT</name>
<dbReference type="EMBL" id="JFKB01000023">
    <property type="protein sequence ID" value="OSQ43750.1"/>
    <property type="molecule type" value="Genomic_DNA"/>
</dbReference>
<dbReference type="STRING" id="1293890.TALK_20065"/>
<proteinExistence type="predicted"/>
<dbReference type="RefSeq" id="WP_085620950.1">
    <property type="nucleotide sequence ID" value="NZ_JBLXAE010000001.1"/>
</dbReference>
<dbReference type="AlphaFoldDB" id="A0A1Y2L6R5"/>
<dbReference type="OrthoDB" id="8479549at2"/>
<accession>A0A1Y2L6R5</accession>
<organism evidence="2 3">
    <name type="scientific">Thalassospira alkalitolerans</name>
    <dbReference type="NCBI Taxonomy" id="1293890"/>
    <lineage>
        <taxon>Bacteria</taxon>
        <taxon>Pseudomonadati</taxon>
        <taxon>Pseudomonadota</taxon>
        <taxon>Alphaproteobacteria</taxon>
        <taxon>Rhodospirillales</taxon>
        <taxon>Thalassospiraceae</taxon>
        <taxon>Thalassospira</taxon>
    </lineage>
</organism>
<evidence type="ECO:0000313" key="3">
    <source>
        <dbReference type="Proteomes" id="UP000193396"/>
    </source>
</evidence>
<comment type="caution">
    <text evidence="2">The sequence shown here is derived from an EMBL/GenBank/DDBJ whole genome shotgun (WGS) entry which is preliminary data.</text>
</comment>
<keyword evidence="3" id="KW-1185">Reference proteome</keyword>
<reference evidence="2 3" key="1">
    <citation type="submission" date="2014-03" db="EMBL/GenBank/DDBJ databases">
        <title>The draft genome sequence of Thalassospira alkalitolerans JCM 18968.</title>
        <authorList>
            <person name="Lai Q."/>
            <person name="Shao Z."/>
        </authorList>
    </citation>
    <scope>NUCLEOTIDE SEQUENCE [LARGE SCALE GENOMIC DNA]</scope>
    <source>
        <strain evidence="2 3">JCM 18968</strain>
    </source>
</reference>
<feature type="compositionally biased region" description="Gly residues" evidence="1">
    <location>
        <begin position="16"/>
        <end position="32"/>
    </location>
</feature>
<gene>
    <name evidence="2" type="ORF">TALK_20065</name>
</gene>
<protein>
    <submittedName>
        <fullName evidence="2">Uncharacterized protein</fullName>
    </submittedName>
</protein>
<evidence type="ECO:0000256" key="1">
    <source>
        <dbReference type="SAM" id="MobiDB-lite"/>
    </source>
</evidence>